<dbReference type="OrthoDB" id="9797132at2"/>
<dbReference type="PANTHER" id="PTHR36438:SF1">
    <property type="entry name" value="IRON-SULFUR CLUSTER REPAIR PROTEIN YTFE"/>
    <property type="match status" value="1"/>
</dbReference>
<comment type="caution">
    <text evidence="6">The sequence shown here is derived from an EMBL/GenBank/DDBJ whole genome shotgun (WGS) entry which is preliminary data.</text>
</comment>
<evidence type="ECO:0000256" key="2">
    <source>
        <dbReference type="ARBA" id="ARBA00022490"/>
    </source>
</evidence>
<gene>
    <name evidence="6" type="ORF">BTO13_03445</name>
</gene>
<dbReference type="GO" id="GO:0046872">
    <property type="term" value="F:metal ion binding"/>
    <property type="evidence" value="ECO:0007669"/>
    <property type="project" value="UniProtKB-KW"/>
</dbReference>
<dbReference type="Proteomes" id="UP000237608">
    <property type="component" value="Unassembled WGS sequence"/>
</dbReference>
<accession>A0A2S7W9V4</accession>
<keyword evidence="3" id="KW-0479">Metal-binding</keyword>
<keyword evidence="7" id="KW-1185">Reference proteome</keyword>
<evidence type="ECO:0000313" key="7">
    <source>
        <dbReference type="Proteomes" id="UP000237608"/>
    </source>
</evidence>
<evidence type="ECO:0000259" key="5">
    <source>
        <dbReference type="Pfam" id="PF01814"/>
    </source>
</evidence>
<dbReference type="Gene3D" id="1.20.120.520">
    <property type="entry name" value="nmb1532 protein domain like"/>
    <property type="match status" value="1"/>
</dbReference>
<proteinExistence type="predicted"/>
<organism evidence="6 7">
    <name type="scientific">Polaribacter gangjinensis</name>
    <dbReference type="NCBI Taxonomy" id="574710"/>
    <lineage>
        <taxon>Bacteria</taxon>
        <taxon>Pseudomonadati</taxon>
        <taxon>Bacteroidota</taxon>
        <taxon>Flavobacteriia</taxon>
        <taxon>Flavobacteriales</taxon>
        <taxon>Flavobacteriaceae</taxon>
    </lineage>
</organism>
<dbReference type="InterPro" id="IPR038062">
    <property type="entry name" value="ScdA-like_N_sf"/>
</dbReference>
<dbReference type="Gene3D" id="1.10.3910.10">
    <property type="entry name" value="SP0561-like"/>
    <property type="match status" value="1"/>
</dbReference>
<dbReference type="Pfam" id="PF01814">
    <property type="entry name" value="Hemerythrin"/>
    <property type="match status" value="1"/>
</dbReference>
<dbReference type="InterPro" id="IPR019903">
    <property type="entry name" value="RIC_family"/>
</dbReference>
<sequence length="242" mass="28909">MNNLNSKTVIDFMVENIAAAEVFQKYGINYSNNSNSNISLQNLCQRHHLQYDEIIKELNSLNSKVPYLKNYNVWDLDLLINFLVEIDHPFKNDNILFIEKLANKILEIHGKQLSEFEELFLLIQKIASEIQHHIHIEEKTLFPYILFLNSPSKYPEKAIDKKPFLIDILHNLDKQHKIFCNLWNQIKEHTNHYQLYADIDNNFKLLLYKLKQFELKLHNHIHIENNILFPKALELEKKYLQD</sequence>
<evidence type="ECO:0000256" key="3">
    <source>
        <dbReference type="ARBA" id="ARBA00022723"/>
    </source>
</evidence>
<dbReference type="PANTHER" id="PTHR36438">
    <property type="entry name" value="IRON-SULFUR CLUSTER REPAIR PROTEIN YTFE"/>
    <property type="match status" value="1"/>
</dbReference>
<dbReference type="EMBL" id="MSCL01000001">
    <property type="protein sequence ID" value="PQJ74383.1"/>
    <property type="molecule type" value="Genomic_DNA"/>
</dbReference>
<comment type="subcellular location">
    <subcellularLocation>
        <location evidence="1">Cytoplasm</location>
    </subcellularLocation>
</comment>
<name>A0A2S7W9V4_9FLAO</name>
<feature type="domain" description="Hemerythrin-like" evidence="5">
    <location>
        <begin position="108"/>
        <end position="232"/>
    </location>
</feature>
<dbReference type="InterPro" id="IPR012312">
    <property type="entry name" value="Hemerythrin-like"/>
</dbReference>
<keyword evidence="4" id="KW-0408">Iron</keyword>
<evidence type="ECO:0000313" key="6">
    <source>
        <dbReference type="EMBL" id="PQJ74383.1"/>
    </source>
</evidence>
<evidence type="ECO:0000256" key="4">
    <source>
        <dbReference type="ARBA" id="ARBA00023004"/>
    </source>
</evidence>
<keyword evidence="2" id="KW-0963">Cytoplasm</keyword>
<evidence type="ECO:0000256" key="1">
    <source>
        <dbReference type="ARBA" id="ARBA00004496"/>
    </source>
</evidence>
<dbReference type="RefSeq" id="WP_105045531.1">
    <property type="nucleotide sequence ID" value="NZ_CP150662.1"/>
</dbReference>
<protein>
    <recommendedName>
        <fullName evidence="5">Hemerythrin-like domain-containing protein</fullName>
    </recommendedName>
</protein>
<dbReference type="GO" id="GO:0005737">
    <property type="term" value="C:cytoplasm"/>
    <property type="evidence" value="ECO:0007669"/>
    <property type="project" value="UniProtKB-SubCell"/>
</dbReference>
<dbReference type="AlphaFoldDB" id="A0A2S7W9V4"/>
<reference evidence="6 7" key="1">
    <citation type="submission" date="2016-12" db="EMBL/GenBank/DDBJ databases">
        <title>Trade-off between light-utilization and light-protection in marine flavobacteria.</title>
        <authorList>
            <person name="Kumagai Y."/>
            <person name="Yoshizawa S."/>
            <person name="Kogure K."/>
            <person name="Iwasaki W."/>
        </authorList>
    </citation>
    <scope>NUCLEOTIDE SEQUENCE [LARGE SCALE GENOMIC DNA]</scope>
    <source>
        <strain evidence="6 7">KCTC 22729</strain>
    </source>
</reference>